<accession>T1I366</accession>
<evidence type="ECO:0000313" key="2">
    <source>
        <dbReference type="Proteomes" id="UP000015103"/>
    </source>
</evidence>
<organism evidence="1 2">
    <name type="scientific">Rhodnius prolixus</name>
    <name type="common">Triatomid bug</name>
    <dbReference type="NCBI Taxonomy" id="13249"/>
    <lineage>
        <taxon>Eukaryota</taxon>
        <taxon>Metazoa</taxon>
        <taxon>Ecdysozoa</taxon>
        <taxon>Arthropoda</taxon>
        <taxon>Hexapoda</taxon>
        <taxon>Insecta</taxon>
        <taxon>Pterygota</taxon>
        <taxon>Neoptera</taxon>
        <taxon>Paraneoptera</taxon>
        <taxon>Hemiptera</taxon>
        <taxon>Heteroptera</taxon>
        <taxon>Panheteroptera</taxon>
        <taxon>Cimicomorpha</taxon>
        <taxon>Reduviidae</taxon>
        <taxon>Triatominae</taxon>
        <taxon>Rhodnius</taxon>
    </lineage>
</organism>
<protein>
    <submittedName>
        <fullName evidence="1">HTH psq-type domain-containing protein</fullName>
    </submittedName>
</protein>
<dbReference type="HOGENOM" id="CLU_1391784_0_0_1"/>
<dbReference type="EMBL" id="ACPB03022491">
    <property type="status" value="NOT_ANNOTATED_CDS"/>
    <property type="molecule type" value="Genomic_DNA"/>
</dbReference>
<dbReference type="GO" id="GO:0003677">
    <property type="term" value="F:DNA binding"/>
    <property type="evidence" value="ECO:0007669"/>
    <property type="project" value="InterPro"/>
</dbReference>
<keyword evidence="2" id="KW-1185">Reference proteome</keyword>
<evidence type="ECO:0000313" key="1">
    <source>
        <dbReference type="EnsemblMetazoa" id="RPRC010735-PA"/>
    </source>
</evidence>
<dbReference type="EnsemblMetazoa" id="RPRC010735-RA">
    <property type="protein sequence ID" value="RPRC010735-PA"/>
    <property type="gene ID" value="RPRC010735"/>
</dbReference>
<dbReference type="EMBL" id="ACPB03022489">
    <property type="status" value="NOT_ANNOTATED_CDS"/>
    <property type="molecule type" value="Genomic_DNA"/>
</dbReference>
<dbReference type="Proteomes" id="UP000015103">
    <property type="component" value="Unassembled WGS sequence"/>
</dbReference>
<dbReference type="InterPro" id="IPR007889">
    <property type="entry name" value="HTH_Psq"/>
</dbReference>
<dbReference type="VEuPathDB" id="VectorBase:RPRC010735"/>
<reference evidence="1" key="1">
    <citation type="submission" date="2015-05" db="UniProtKB">
        <authorList>
            <consortium name="EnsemblMetazoa"/>
        </authorList>
    </citation>
    <scope>IDENTIFICATION</scope>
</reference>
<dbReference type="InParanoid" id="T1I366"/>
<dbReference type="Pfam" id="PF05225">
    <property type="entry name" value="HTH_psq"/>
    <property type="match status" value="1"/>
</dbReference>
<dbReference type="AlphaFoldDB" id="T1I366"/>
<dbReference type="EMBL" id="ACPB03022490">
    <property type="status" value="NOT_ANNOTATED_CDS"/>
    <property type="molecule type" value="Genomic_DNA"/>
</dbReference>
<name>T1I366_RHOPR</name>
<proteinExistence type="predicted"/>
<dbReference type="eggNOG" id="ENOG502T91W">
    <property type="taxonomic scope" value="Eukaryota"/>
</dbReference>
<sequence length="196" mass="22419">MGGETHQLLVEEVVVFECLKEIILEDLGTNIIIINEKLCKLINNFEEKNIPRKSLLLKIIIVYKHKVKMPRSKIGRKRPPVNSNAIEEAMAAVTTNSENKISLREACKIYKVSLATLSRHLKVFKESGAENFKYSTNYTVKRVFDDTEELSLVDYIKTIAKMQYGLSKKGVRELAYKYAVAKKKNSNNMGAMKNCW</sequence>
<dbReference type="EMBL" id="ACPB03022488">
    <property type="status" value="NOT_ANNOTATED_CDS"/>
    <property type="molecule type" value="Genomic_DNA"/>
</dbReference>